<dbReference type="GO" id="GO:0071144">
    <property type="term" value="C:heteromeric SMAD protein complex"/>
    <property type="evidence" value="ECO:0007669"/>
    <property type="project" value="TreeGrafter"/>
</dbReference>
<dbReference type="Pfam" id="PF03166">
    <property type="entry name" value="MH2"/>
    <property type="match status" value="1"/>
</dbReference>
<feature type="compositionally biased region" description="Basic and acidic residues" evidence="3">
    <location>
        <begin position="17"/>
        <end position="35"/>
    </location>
</feature>
<dbReference type="GO" id="GO:0070411">
    <property type="term" value="F:I-SMAD binding"/>
    <property type="evidence" value="ECO:0007669"/>
    <property type="project" value="TreeGrafter"/>
</dbReference>
<dbReference type="GO" id="GO:0009791">
    <property type="term" value="P:post-embryonic development"/>
    <property type="evidence" value="ECO:0007669"/>
    <property type="project" value="UniProtKB-ARBA"/>
</dbReference>
<proteinExistence type="predicted"/>
<keyword evidence="1" id="KW-0805">Transcription regulation</keyword>
<gene>
    <name evidence="5" type="ORF">BV898_01663</name>
</gene>
<dbReference type="SMART" id="SM00524">
    <property type="entry name" value="DWB"/>
    <property type="match status" value="1"/>
</dbReference>
<dbReference type="PANTHER" id="PTHR13703:SF54">
    <property type="entry name" value="MOTHERS AGAINST DECAPENTAPLEGIC HOMOLOG"/>
    <property type="match status" value="1"/>
</dbReference>
<dbReference type="EMBL" id="MTYJ01000006">
    <property type="protein sequence ID" value="OQV24603.1"/>
    <property type="molecule type" value="Genomic_DNA"/>
</dbReference>
<evidence type="ECO:0000256" key="3">
    <source>
        <dbReference type="SAM" id="MobiDB-lite"/>
    </source>
</evidence>
<dbReference type="InterPro" id="IPR017855">
    <property type="entry name" value="SMAD-like_dom_sf"/>
</dbReference>
<evidence type="ECO:0000256" key="2">
    <source>
        <dbReference type="ARBA" id="ARBA00023163"/>
    </source>
</evidence>
<keyword evidence="6" id="KW-1185">Reference proteome</keyword>
<dbReference type="InterPro" id="IPR013790">
    <property type="entry name" value="Dwarfin"/>
</dbReference>
<dbReference type="GO" id="GO:0060395">
    <property type="term" value="P:SMAD protein signal transduction"/>
    <property type="evidence" value="ECO:0007669"/>
    <property type="project" value="TreeGrafter"/>
</dbReference>
<feature type="region of interest" description="Disordered" evidence="3">
    <location>
        <begin position="1"/>
        <end position="68"/>
    </location>
</feature>
<evidence type="ECO:0000259" key="4">
    <source>
        <dbReference type="PROSITE" id="PS51076"/>
    </source>
</evidence>
<dbReference type="Proteomes" id="UP000192578">
    <property type="component" value="Unassembled WGS sequence"/>
</dbReference>
<feature type="domain" description="MH2" evidence="4">
    <location>
        <begin position="112"/>
        <end position="299"/>
    </location>
</feature>
<dbReference type="GO" id="GO:0006357">
    <property type="term" value="P:regulation of transcription by RNA polymerase II"/>
    <property type="evidence" value="ECO:0007669"/>
    <property type="project" value="TreeGrafter"/>
</dbReference>
<dbReference type="PANTHER" id="PTHR13703">
    <property type="entry name" value="SMAD"/>
    <property type="match status" value="1"/>
</dbReference>
<evidence type="ECO:0000256" key="1">
    <source>
        <dbReference type="ARBA" id="ARBA00023015"/>
    </source>
</evidence>
<name>A0A1W0XAT1_HYPEX</name>
<dbReference type="GO" id="GO:0140416">
    <property type="term" value="F:transcription regulator inhibitor activity"/>
    <property type="evidence" value="ECO:0007669"/>
    <property type="project" value="TreeGrafter"/>
</dbReference>
<protein>
    <recommendedName>
        <fullName evidence="4">MH2 domain-containing protein</fullName>
    </recommendedName>
</protein>
<dbReference type="SUPFAM" id="SSF49879">
    <property type="entry name" value="SMAD/FHA domain"/>
    <property type="match status" value="1"/>
</dbReference>
<sequence>MPQRHSEKQLISSLHPSDYHSVDTESVHDKSDRCSSMETGISRVCGGQISAGTTTSASDDDADEDLSRDYPGAKQYCLQYNPGTNHPRSVSAALLLPPPPPSRGSNRRHHHWCLLRYWEESKSLGTGPFKVVQPILNVSHGAAAACRPSSSLECMSLAAIENPARSKVTQSLRDKIGLGMTLILDEEARTVQVYNRSAKLSLFVSSRYLTDTHHSGDGESESARPVKVPPGWLLTVCDLDWVRRPPKTADTTGTPMAAASTKLFDSILVSFGKGWGPGYHRQRVTSCNAWLEIALDNVQ</sequence>
<dbReference type="AlphaFoldDB" id="A0A1W0XAT1"/>
<dbReference type="Gene3D" id="2.60.200.10">
    <property type="match status" value="1"/>
</dbReference>
<evidence type="ECO:0000313" key="6">
    <source>
        <dbReference type="Proteomes" id="UP000192578"/>
    </source>
</evidence>
<dbReference type="InterPro" id="IPR001132">
    <property type="entry name" value="SMAD_dom_Dwarfin-type"/>
</dbReference>
<dbReference type="InterPro" id="IPR008984">
    <property type="entry name" value="SMAD_FHA_dom_sf"/>
</dbReference>
<evidence type="ECO:0000313" key="5">
    <source>
        <dbReference type="EMBL" id="OQV24603.1"/>
    </source>
</evidence>
<dbReference type="GO" id="GO:0051239">
    <property type="term" value="P:regulation of multicellular organismal process"/>
    <property type="evidence" value="ECO:0007669"/>
    <property type="project" value="UniProtKB-ARBA"/>
</dbReference>
<dbReference type="GO" id="GO:0050793">
    <property type="term" value="P:regulation of developmental process"/>
    <property type="evidence" value="ECO:0007669"/>
    <property type="project" value="UniProtKB-ARBA"/>
</dbReference>
<reference evidence="6" key="1">
    <citation type="submission" date="2017-01" db="EMBL/GenBank/DDBJ databases">
        <title>Comparative genomics of anhydrobiosis in the tardigrade Hypsibius dujardini.</title>
        <authorList>
            <person name="Yoshida Y."/>
            <person name="Koutsovoulos G."/>
            <person name="Laetsch D."/>
            <person name="Stevens L."/>
            <person name="Kumar S."/>
            <person name="Horikawa D."/>
            <person name="Ishino K."/>
            <person name="Komine S."/>
            <person name="Tomita M."/>
            <person name="Blaxter M."/>
            <person name="Arakawa K."/>
        </authorList>
    </citation>
    <scope>NUCLEOTIDE SEQUENCE [LARGE SCALE GENOMIC DNA]</scope>
    <source>
        <strain evidence="6">Z151</strain>
    </source>
</reference>
<comment type="caution">
    <text evidence="5">The sequence shown here is derived from an EMBL/GenBank/DDBJ whole genome shotgun (WGS) entry which is preliminary data.</text>
</comment>
<dbReference type="PROSITE" id="PS51076">
    <property type="entry name" value="MH2"/>
    <property type="match status" value="1"/>
</dbReference>
<dbReference type="GO" id="GO:0009653">
    <property type="term" value="P:anatomical structure morphogenesis"/>
    <property type="evidence" value="ECO:0007669"/>
    <property type="project" value="TreeGrafter"/>
</dbReference>
<accession>A0A1W0XAT1</accession>
<dbReference type="GO" id="GO:0030154">
    <property type="term" value="P:cell differentiation"/>
    <property type="evidence" value="ECO:0007669"/>
    <property type="project" value="TreeGrafter"/>
</dbReference>
<keyword evidence="2" id="KW-0804">Transcription</keyword>
<dbReference type="OrthoDB" id="5946219at2759"/>
<organism evidence="5 6">
    <name type="scientific">Hypsibius exemplaris</name>
    <name type="common">Freshwater tardigrade</name>
    <dbReference type="NCBI Taxonomy" id="2072580"/>
    <lineage>
        <taxon>Eukaryota</taxon>
        <taxon>Metazoa</taxon>
        <taxon>Ecdysozoa</taxon>
        <taxon>Tardigrada</taxon>
        <taxon>Eutardigrada</taxon>
        <taxon>Parachela</taxon>
        <taxon>Hypsibioidea</taxon>
        <taxon>Hypsibiidae</taxon>
        <taxon>Hypsibius</taxon>
    </lineage>
</organism>